<organism evidence="2 3">
    <name type="scientific">Marinicrinis lubricantis</name>
    <dbReference type="NCBI Taxonomy" id="2086470"/>
    <lineage>
        <taxon>Bacteria</taxon>
        <taxon>Bacillati</taxon>
        <taxon>Bacillota</taxon>
        <taxon>Bacilli</taxon>
        <taxon>Bacillales</taxon>
        <taxon>Paenibacillaceae</taxon>
    </lineage>
</organism>
<dbReference type="Proteomes" id="UP001596250">
    <property type="component" value="Unassembled WGS sequence"/>
</dbReference>
<dbReference type="RefSeq" id="WP_379896738.1">
    <property type="nucleotide sequence ID" value="NZ_CBCSCT010000002.1"/>
</dbReference>
<dbReference type="SUPFAM" id="SSF47413">
    <property type="entry name" value="lambda repressor-like DNA-binding domains"/>
    <property type="match status" value="2"/>
</dbReference>
<protein>
    <submittedName>
        <fullName evidence="2">Helix-turn-helix domain-containing protein</fullName>
    </submittedName>
</protein>
<dbReference type="SMART" id="SM00530">
    <property type="entry name" value="HTH_XRE"/>
    <property type="match status" value="2"/>
</dbReference>
<dbReference type="Gene3D" id="1.10.260.40">
    <property type="entry name" value="lambda repressor-like DNA-binding domains"/>
    <property type="match status" value="1"/>
</dbReference>
<dbReference type="InterPro" id="IPR010982">
    <property type="entry name" value="Lambda_DNA-bd_dom_sf"/>
</dbReference>
<sequence length="184" mass="20959">MPTIYELAEKNRHHIGKGVRISRFRKPNSWTIQNRILMSILIVENIKLSELAKQVGVSPRTVAAWIYEGRRPSEDNQQKVADIVGLPPHIVFSEQQGDGIIDIPEESKFMFRVIKNSPVKNRILAGMLAVHDISATDLCRWIDISPATLRKYIHQGTNPSPEIQEKLSSFFKMPLSLMFVETLV</sequence>
<accession>A0ABW1IVU9</accession>
<gene>
    <name evidence="2" type="ORF">ACFPXP_22410</name>
</gene>
<dbReference type="Pfam" id="PF01381">
    <property type="entry name" value="HTH_3"/>
    <property type="match status" value="1"/>
</dbReference>
<feature type="domain" description="HTH cro/C1-type" evidence="1">
    <location>
        <begin position="45"/>
        <end position="91"/>
    </location>
</feature>
<dbReference type="EMBL" id="JBHSQV010000187">
    <property type="protein sequence ID" value="MFC5989168.1"/>
    <property type="molecule type" value="Genomic_DNA"/>
</dbReference>
<proteinExistence type="predicted"/>
<evidence type="ECO:0000313" key="3">
    <source>
        <dbReference type="Proteomes" id="UP001596250"/>
    </source>
</evidence>
<evidence type="ECO:0000313" key="2">
    <source>
        <dbReference type="EMBL" id="MFC5989168.1"/>
    </source>
</evidence>
<dbReference type="InterPro" id="IPR001387">
    <property type="entry name" value="Cro/C1-type_HTH"/>
</dbReference>
<dbReference type="CDD" id="cd00093">
    <property type="entry name" value="HTH_XRE"/>
    <property type="match status" value="2"/>
</dbReference>
<name>A0ABW1IVU9_9BACL</name>
<comment type="caution">
    <text evidence="2">The sequence shown here is derived from an EMBL/GenBank/DDBJ whole genome shotgun (WGS) entry which is preliminary data.</text>
</comment>
<evidence type="ECO:0000259" key="1">
    <source>
        <dbReference type="PROSITE" id="PS50943"/>
    </source>
</evidence>
<reference evidence="3" key="1">
    <citation type="journal article" date="2019" name="Int. J. Syst. Evol. Microbiol.">
        <title>The Global Catalogue of Microorganisms (GCM) 10K type strain sequencing project: providing services to taxonomists for standard genome sequencing and annotation.</title>
        <authorList>
            <consortium name="The Broad Institute Genomics Platform"/>
            <consortium name="The Broad Institute Genome Sequencing Center for Infectious Disease"/>
            <person name="Wu L."/>
            <person name="Ma J."/>
        </authorList>
    </citation>
    <scope>NUCLEOTIDE SEQUENCE [LARGE SCALE GENOMIC DNA]</scope>
    <source>
        <strain evidence="3">CCM 8749</strain>
    </source>
</reference>
<keyword evidence="3" id="KW-1185">Reference proteome</keyword>
<dbReference type="PROSITE" id="PS50943">
    <property type="entry name" value="HTH_CROC1"/>
    <property type="match status" value="1"/>
</dbReference>